<dbReference type="PROSITE" id="PS50928">
    <property type="entry name" value="ABC_TM1"/>
    <property type="match status" value="1"/>
</dbReference>
<feature type="transmembrane region" description="Helical" evidence="7">
    <location>
        <begin position="104"/>
        <end position="126"/>
    </location>
</feature>
<dbReference type="PANTHER" id="PTHR43744:SF12">
    <property type="entry name" value="ABC TRANSPORTER PERMEASE PROTEIN MG189-RELATED"/>
    <property type="match status" value="1"/>
</dbReference>
<keyword evidence="5 7" id="KW-1133">Transmembrane helix</keyword>
<sequence>MRNIAKPIGTYLIATVFLLIAGYPFVFIFQSSFKSQMEYLSNIWSFPKSLFLGNYERIIQPDFLRYFGNSLLVTVITITLVIFIASLASYVFAKMEFKLSKYLFFMFVIGMMVPVHTTLIPVYVIINKLGLYNKLVGLIGPYISFCLPISIFIITGFFQAVPKELEEAARIDGCSHFVIYRKIMLPLSLPVLSTVAIYNFIYVWNEFIYALVLVDSAQSKTIPLGIREFYGMETINIPGVLTAIAAATIPLMVFYFLAQEKVISSLTSGAIKG</sequence>
<evidence type="ECO:0000256" key="6">
    <source>
        <dbReference type="ARBA" id="ARBA00023136"/>
    </source>
</evidence>
<feature type="transmembrane region" description="Helical" evidence="7">
    <location>
        <begin position="183"/>
        <end position="204"/>
    </location>
</feature>
<accession>A0A4R1R8C2</accession>
<keyword evidence="4 7" id="KW-0812">Transmembrane</keyword>
<dbReference type="Pfam" id="PF00528">
    <property type="entry name" value="BPD_transp_1"/>
    <property type="match status" value="1"/>
</dbReference>
<dbReference type="SUPFAM" id="SSF161098">
    <property type="entry name" value="MetI-like"/>
    <property type="match status" value="1"/>
</dbReference>
<feature type="transmembrane region" description="Helical" evidence="7">
    <location>
        <begin position="12"/>
        <end position="33"/>
    </location>
</feature>
<dbReference type="InterPro" id="IPR035906">
    <property type="entry name" value="MetI-like_sf"/>
</dbReference>
<keyword evidence="6 7" id="KW-0472">Membrane</keyword>
<dbReference type="Proteomes" id="UP000295008">
    <property type="component" value="Unassembled WGS sequence"/>
</dbReference>
<dbReference type="AlphaFoldDB" id="A0A4R1R8C2"/>
<dbReference type="GO" id="GO:0005886">
    <property type="term" value="C:plasma membrane"/>
    <property type="evidence" value="ECO:0007669"/>
    <property type="project" value="UniProtKB-SubCell"/>
</dbReference>
<name>A0A4R1R8C2_HYDET</name>
<evidence type="ECO:0000256" key="4">
    <source>
        <dbReference type="ARBA" id="ARBA00022692"/>
    </source>
</evidence>
<feature type="domain" description="ABC transmembrane type-1" evidence="8">
    <location>
        <begin position="67"/>
        <end position="258"/>
    </location>
</feature>
<dbReference type="GO" id="GO:0055085">
    <property type="term" value="P:transmembrane transport"/>
    <property type="evidence" value="ECO:0007669"/>
    <property type="project" value="InterPro"/>
</dbReference>
<evidence type="ECO:0000256" key="3">
    <source>
        <dbReference type="ARBA" id="ARBA00022475"/>
    </source>
</evidence>
<organism evidence="9 10">
    <name type="scientific">Hydrogenispora ethanolica</name>
    <dbReference type="NCBI Taxonomy" id="1082276"/>
    <lineage>
        <taxon>Bacteria</taxon>
        <taxon>Bacillati</taxon>
        <taxon>Bacillota</taxon>
        <taxon>Hydrogenispora</taxon>
    </lineage>
</organism>
<keyword evidence="3" id="KW-1003">Cell membrane</keyword>
<reference evidence="9 10" key="1">
    <citation type="submission" date="2019-03" db="EMBL/GenBank/DDBJ databases">
        <title>Genomic Encyclopedia of Type Strains, Phase IV (KMG-IV): sequencing the most valuable type-strain genomes for metagenomic binning, comparative biology and taxonomic classification.</title>
        <authorList>
            <person name="Goeker M."/>
        </authorList>
    </citation>
    <scope>NUCLEOTIDE SEQUENCE [LARGE SCALE GENOMIC DNA]</scope>
    <source>
        <strain evidence="9 10">LX-B</strain>
    </source>
</reference>
<dbReference type="Gene3D" id="1.10.3720.10">
    <property type="entry name" value="MetI-like"/>
    <property type="match status" value="1"/>
</dbReference>
<dbReference type="InterPro" id="IPR000515">
    <property type="entry name" value="MetI-like"/>
</dbReference>
<feature type="transmembrane region" description="Helical" evidence="7">
    <location>
        <begin position="71"/>
        <end position="92"/>
    </location>
</feature>
<protein>
    <submittedName>
        <fullName evidence="9">Carbohydrate ABC transporter membrane protein 2 (CUT1 family)</fullName>
    </submittedName>
</protein>
<gene>
    <name evidence="9" type="ORF">EDC14_103223</name>
</gene>
<dbReference type="RefSeq" id="WP_243663050.1">
    <property type="nucleotide sequence ID" value="NZ_SLUN01000032.1"/>
</dbReference>
<keyword evidence="2 7" id="KW-0813">Transport</keyword>
<feature type="transmembrane region" description="Helical" evidence="7">
    <location>
        <begin position="237"/>
        <end position="258"/>
    </location>
</feature>
<comment type="caution">
    <text evidence="9">The sequence shown here is derived from an EMBL/GenBank/DDBJ whole genome shotgun (WGS) entry which is preliminary data.</text>
</comment>
<comment type="similarity">
    <text evidence="7">Belongs to the binding-protein-dependent transport system permease family.</text>
</comment>
<evidence type="ECO:0000313" key="10">
    <source>
        <dbReference type="Proteomes" id="UP000295008"/>
    </source>
</evidence>
<dbReference type="EMBL" id="SLUN01000032">
    <property type="protein sequence ID" value="TCL61790.1"/>
    <property type="molecule type" value="Genomic_DNA"/>
</dbReference>
<dbReference type="CDD" id="cd06261">
    <property type="entry name" value="TM_PBP2"/>
    <property type="match status" value="1"/>
</dbReference>
<comment type="subcellular location">
    <subcellularLocation>
        <location evidence="1 7">Cell membrane</location>
        <topology evidence="1 7">Multi-pass membrane protein</topology>
    </subcellularLocation>
</comment>
<evidence type="ECO:0000256" key="7">
    <source>
        <dbReference type="RuleBase" id="RU363032"/>
    </source>
</evidence>
<evidence type="ECO:0000256" key="5">
    <source>
        <dbReference type="ARBA" id="ARBA00022989"/>
    </source>
</evidence>
<dbReference type="PANTHER" id="PTHR43744">
    <property type="entry name" value="ABC TRANSPORTER PERMEASE PROTEIN MG189-RELATED-RELATED"/>
    <property type="match status" value="1"/>
</dbReference>
<evidence type="ECO:0000256" key="1">
    <source>
        <dbReference type="ARBA" id="ARBA00004651"/>
    </source>
</evidence>
<evidence type="ECO:0000259" key="8">
    <source>
        <dbReference type="PROSITE" id="PS50928"/>
    </source>
</evidence>
<proteinExistence type="inferred from homology"/>
<keyword evidence="10" id="KW-1185">Reference proteome</keyword>
<evidence type="ECO:0000313" key="9">
    <source>
        <dbReference type="EMBL" id="TCL61790.1"/>
    </source>
</evidence>
<evidence type="ECO:0000256" key="2">
    <source>
        <dbReference type="ARBA" id="ARBA00022448"/>
    </source>
</evidence>
<feature type="transmembrane region" description="Helical" evidence="7">
    <location>
        <begin position="138"/>
        <end position="162"/>
    </location>
</feature>